<organism evidence="7 8">
    <name type="scientific">BD1-7 clade bacterium</name>
    <dbReference type="NCBI Taxonomy" id="2029982"/>
    <lineage>
        <taxon>Bacteria</taxon>
        <taxon>Pseudomonadati</taxon>
        <taxon>Pseudomonadota</taxon>
        <taxon>Gammaproteobacteria</taxon>
        <taxon>Cellvibrionales</taxon>
        <taxon>Spongiibacteraceae</taxon>
        <taxon>BD1-7 clade</taxon>
    </lineage>
</organism>
<dbReference type="GO" id="GO:0005829">
    <property type="term" value="C:cytosol"/>
    <property type="evidence" value="ECO:0007669"/>
    <property type="project" value="TreeGrafter"/>
</dbReference>
<dbReference type="EC" id="3.1.-.-" evidence="5"/>
<evidence type="ECO:0000313" key="7">
    <source>
        <dbReference type="EMBL" id="CAA0084160.1"/>
    </source>
</evidence>
<dbReference type="HAMAP" id="MF_00651">
    <property type="entry name" value="Nuclease_YqgF"/>
    <property type="match status" value="1"/>
</dbReference>
<feature type="domain" description="YqgF/RNase H-like" evidence="6">
    <location>
        <begin position="5"/>
        <end position="105"/>
    </location>
</feature>
<evidence type="ECO:0000256" key="2">
    <source>
        <dbReference type="ARBA" id="ARBA00022517"/>
    </source>
</evidence>
<dbReference type="PANTHER" id="PTHR33317:SF4">
    <property type="entry name" value="POLYNUCLEOTIDYL TRANSFERASE, RIBONUCLEASE H-LIKE SUPERFAMILY PROTEIN"/>
    <property type="match status" value="1"/>
</dbReference>
<dbReference type="InterPro" id="IPR005227">
    <property type="entry name" value="YqgF"/>
</dbReference>
<dbReference type="PANTHER" id="PTHR33317">
    <property type="entry name" value="POLYNUCLEOTIDYL TRANSFERASE, RIBONUCLEASE H-LIKE SUPERFAMILY PROTEIN"/>
    <property type="match status" value="1"/>
</dbReference>
<protein>
    <recommendedName>
        <fullName evidence="5">Putative pre-16S rRNA nuclease</fullName>
        <ecNumber evidence="5">3.1.-.-</ecNumber>
    </recommendedName>
</protein>
<comment type="subcellular location">
    <subcellularLocation>
        <location evidence="5">Cytoplasm</location>
    </subcellularLocation>
</comment>
<dbReference type="InterPro" id="IPR012337">
    <property type="entry name" value="RNaseH-like_sf"/>
</dbReference>
<evidence type="ECO:0000256" key="3">
    <source>
        <dbReference type="ARBA" id="ARBA00022722"/>
    </source>
</evidence>
<keyword evidence="1 5" id="KW-0963">Cytoplasm</keyword>
<dbReference type="GO" id="GO:0016788">
    <property type="term" value="F:hydrolase activity, acting on ester bonds"/>
    <property type="evidence" value="ECO:0007669"/>
    <property type="project" value="UniProtKB-UniRule"/>
</dbReference>
<dbReference type="Pfam" id="PF03652">
    <property type="entry name" value="RuvX"/>
    <property type="match status" value="1"/>
</dbReference>
<dbReference type="InterPro" id="IPR037027">
    <property type="entry name" value="YqgF/RNaseH-like_dom_sf"/>
</dbReference>
<comment type="similarity">
    <text evidence="5">Belongs to the YqgF HJR family.</text>
</comment>
<dbReference type="AlphaFoldDB" id="A0A5S9N2S9"/>
<proteinExistence type="inferred from homology"/>
<evidence type="ECO:0000259" key="6">
    <source>
        <dbReference type="SMART" id="SM00732"/>
    </source>
</evidence>
<dbReference type="NCBIfam" id="TIGR00250">
    <property type="entry name" value="RNAse_H_YqgF"/>
    <property type="match status" value="1"/>
</dbReference>
<accession>A0A5S9N2S9</accession>
<keyword evidence="4 5" id="KW-0378">Hydrolase</keyword>
<evidence type="ECO:0000256" key="5">
    <source>
        <dbReference type="HAMAP-Rule" id="MF_00651"/>
    </source>
</evidence>
<dbReference type="OrthoDB" id="9796140at2"/>
<dbReference type="Proteomes" id="UP000434580">
    <property type="component" value="Unassembled WGS sequence"/>
</dbReference>
<dbReference type="GO" id="GO:0000967">
    <property type="term" value="P:rRNA 5'-end processing"/>
    <property type="evidence" value="ECO:0007669"/>
    <property type="project" value="UniProtKB-UniRule"/>
</dbReference>
<reference evidence="7 8" key="1">
    <citation type="submission" date="2019-11" db="EMBL/GenBank/DDBJ databases">
        <authorList>
            <person name="Holert J."/>
        </authorList>
    </citation>
    <scope>NUCLEOTIDE SEQUENCE [LARGE SCALE GENOMIC DNA]</scope>
    <source>
        <strain evidence="7">BC5_2</strain>
    </source>
</reference>
<gene>
    <name evidence="7" type="primary">yqgF</name>
    <name evidence="7" type="ORF">DPBNPPHM_00683</name>
</gene>
<evidence type="ECO:0000313" key="8">
    <source>
        <dbReference type="Proteomes" id="UP000434580"/>
    </source>
</evidence>
<dbReference type="SMART" id="SM00732">
    <property type="entry name" value="YqgFc"/>
    <property type="match status" value="1"/>
</dbReference>
<keyword evidence="3 5" id="KW-0540">Nuclease</keyword>
<evidence type="ECO:0000256" key="1">
    <source>
        <dbReference type="ARBA" id="ARBA00022490"/>
    </source>
</evidence>
<dbReference type="InterPro" id="IPR006641">
    <property type="entry name" value="YqgF/RNaseH-like_dom"/>
</dbReference>
<dbReference type="EMBL" id="CACSII010000001">
    <property type="protein sequence ID" value="CAA0084160.1"/>
    <property type="molecule type" value="Genomic_DNA"/>
</dbReference>
<keyword evidence="2 5" id="KW-0690">Ribosome biogenesis</keyword>
<dbReference type="GO" id="GO:0004518">
    <property type="term" value="F:nuclease activity"/>
    <property type="evidence" value="ECO:0007669"/>
    <property type="project" value="UniProtKB-KW"/>
</dbReference>
<dbReference type="CDD" id="cd16964">
    <property type="entry name" value="YqgF"/>
    <property type="match status" value="1"/>
</dbReference>
<comment type="function">
    <text evidence="5">Could be a nuclease involved in processing of the 5'-end of pre-16S rRNA.</text>
</comment>
<sequence>MTSTIRAMAFDFGTKRIGIAFGQSLTQTSEPIPEIAARDGIPDWQEIEKLLNEWQPDVLVTGLPLNMDGTSNPMCQRARKFARRLHGRFGLPSHVWDERLSSEAAKEEQPANNYKQSAVDSLAACYILTSWFYNGMPDDPA</sequence>
<dbReference type="SUPFAM" id="SSF53098">
    <property type="entry name" value="Ribonuclease H-like"/>
    <property type="match status" value="1"/>
</dbReference>
<evidence type="ECO:0000256" key="4">
    <source>
        <dbReference type="ARBA" id="ARBA00022801"/>
    </source>
</evidence>
<name>A0A5S9N2S9_9GAMM</name>
<dbReference type="Gene3D" id="3.30.420.140">
    <property type="entry name" value="YqgF/RNase H-like domain"/>
    <property type="match status" value="1"/>
</dbReference>